<name>A0A852ZMH1_9ACTN</name>
<proteinExistence type="predicted"/>
<sequence>MSIRFTDTPSNTNDTTADRIVIPRRRSNSNESVCVLPASTLPTRAITPAR</sequence>
<keyword evidence="3" id="KW-1185">Reference proteome</keyword>
<evidence type="ECO:0000313" key="3">
    <source>
        <dbReference type="Proteomes" id="UP000579605"/>
    </source>
</evidence>
<evidence type="ECO:0000313" key="2">
    <source>
        <dbReference type="EMBL" id="NYH92762.1"/>
    </source>
</evidence>
<dbReference type="EMBL" id="JACBZH010000001">
    <property type="protein sequence ID" value="NYH92762.1"/>
    <property type="molecule type" value="Genomic_DNA"/>
</dbReference>
<organism evidence="2 3">
    <name type="scientific">Actinopolymorpha rutila</name>
    <dbReference type="NCBI Taxonomy" id="446787"/>
    <lineage>
        <taxon>Bacteria</taxon>
        <taxon>Bacillati</taxon>
        <taxon>Actinomycetota</taxon>
        <taxon>Actinomycetes</taxon>
        <taxon>Propionibacteriales</taxon>
        <taxon>Actinopolymorphaceae</taxon>
        <taxon>Actinopolymorpha</taxon>
    </lineage>
</organism>
<feature type="region of interest" description="Disordered" evidence="1">
    <location>
        <begin position="1"/>
        <end position="31"/>
    </location>
</feature>
<protein>
    <submittedName>
        <fullName evidence="2">Uncharacterized protein</fullName>
    </submittedName>
</protein>
<accession>A0A852ZMH1</accession>
<evidence type="ECO:0000256" key="1">
    <source>
        <dbReference type="SAM" id="MobiDB-lite"/>
    </source>
</evidence>
<dbReference type="Proteomes" id="UP000579605">
    <property type="component" value="Unassembled WGS sequence"/>
</dbReference>
<reference evidence="2 3" key="1">
    <citation type="submission" date="2020-07" db="EMBL/GenBank/DDBJ databases">
        <title>Sequencing the genomes of 1000 actinobacteria strains.</title>
        <authorList>
            <person name="Klenk H.-P."/>
        </authorList>
    </citation>
    <scope>NUCLEOTIDE SEQUENCE [LARGE SCALE GENOMIC DNA]</scope>
    <source>
        <strain evidence="2 3">DSM 18448</strain>
    </source>
</reference>
<comment type="caution">
    <text evidence="2">The sequence shown here is derived from an EMBL/GenBank/DDBJ whole genome shotgun (WGS) entry which is preliminary data.</text>
</comment>
<gene>
    <name evidence="2" type="ORF">F4554_005400</name>
</gene>
<feature type="compositionally biased region" description="Polar residues" evidence="1">
    <location>
        <begin position="1"/>
        <end position="15"/>
    </location>
</feature>
<dbReference type="AlphaFoldDB" id="A0A852ZMH1"/>